<dbReference type="PANTHER" id="PTHR36927">
    <property type="entry name" value="BLR4337 PROTEIN"/>
    <property type="match status" value="1"/>
</dbReference>
<keyword evidence="1" id="KW-0812">Transmembrane</keyword>
<feature type="transmembrane region" description="Helical" evidence="1">
    <location>
        <begin position="230"/>
        <end position="245"/>
    </location>
</feature>
<dbReference type="AlphaFoldDB" id="B9E468"/>
<dbReference type="Proteomes" id="UP000007969">
    <property type="component" value="Chromosome"/>
</dbReference>
<dbReference type="HOGENOM" id="CLU_036182_0_0_9"/>
<feature type="transmembrane region" description="Helical" evidence="1">
    <location>
        <begin position="29"/>
        <end position="54"/>
    </location>
</feature>
<dbReference type="GO" id="GO:0016747">
    <property type="term" value="F:acyltransferase activity, transferring groups other than amino-acyl groups"/>
    <property type="evidence" value="ECO:0007669"/>
    <property type="project" value="InterPro"/>
</dbReference>
<feature type="transmembrane region" description="Helical" evidence="1">
    <location>
        <begin position="326"/>
        <end position="346"/>
    </location>
</feature>
<name>B9E468_CLOK1</name>
<dbReference type="InterPro" id="IPR002656">
    <property type="entry name" value="Acyl_transf_3_dom"/>
</dbReference>
<evidence type="ECO:0000313" key="4">
    <source>
        <dbReference type="Proteomes" id="UP000007969"/>
    </source>
</evidence>
<dbReference type="PANTHER" id="PTHR36927:SF3">
    <property type="entry name" value="GLUCANS BIOSYNTHESIS PROTEIN C"/>
    <property type="match status" value="1"/>
</dbReference>
<feature type="transmembrane region" description="Helical" evidence="1">
    <location>
        <begin position="74"/>
        <end position="93"/>
    </location>
</feature>
<evidence type="ECO:0000313" key="3">
    <source>
        <dbReference type="EMBL" id="BAH07293.1"/>
    </source>
</evidence>
<organism evidence="3 4">
    <name type="scientific">Clostridium kluyveri (strain NBRC 12016)</name>
    <dbReference type="NCBI Taxonomy" id="583346"/>
    <lineage>
        <taxon>Bacteria</taxon>
        <taxon>Bacillati</taxon>
        <taxon>Bacillota</taxon>
        <taxon>Clostridia</taxon>
        <taxon>Eubacteriales</taxon>
        <taxon>Clostridiaceae</taxon>
        <taxon>Clostridium</taxon>
    </lineage>
</organism>
<feature type="transmembrane region" description="Helical" evidence="1">
    <location>
        <begin position="203"/>
        <end position="224"/>
    </location>
</feature>
<keyword evidence="1" id="KW-0472">Membrane</keyword>
<feature type="domain" description="Acyltransferase 3" evidence="2">
    <location>
        <begin position="25"/>
        <end position="370"/>
    </location>
</feature>
<feature type="transmembrane region" description="Helical" evidence="1">
    <location>
        <begin position="257"/>
        <end position="275"/>
    </location>
</feature>
<dbReference type="KEGG" id="ckr:CKR_2242"/>
<reference evidence="4" key="1">
    <citation type="submission" date="2005-09" db="EMBL/GenBank/DDBJ databases">
        <title>Complete genome sequence of Clostridium kluyveri and comparative genomics of Clostridia species.</title>
        <authorList>
            <person name="Inui M."/>
            <person name="Nonaka H."/>
            <person name="Shinoda Y."/>
            <person name="Ikenaga Y."/>
            <person name="Abe M."/>
            <person name="Naito K."/>
            <person name="Vertes A.A."/>
            <person name="Yukawa H."/>
        </authorList>
    </citation>
    <scope>NUCLEOTIDE SEQUENCE [LARGE SCALE GENOMIC DNA]</scope>
    <source>
        <strain evidence="4">NBRC 12016</strain>
    </source>
</reference>
<dbReference type="InterPro" id="IPR050623">
    <property type="entry name" value="Glucan_succinyl_AcylTrfase"/>
</dbReference>
<feature type="transmembrane region" description="Helical" evidence="1">
    <location>
        <begin position="295"/>
        <end position="314"/>
    </location>
</feature>
<dbReference type="EMBL" id="AP009049">
    <property type="protein sequence ID" value="BAH07293.1"/>
    <property type="molecule type" value="Genomic_DNA"/>
</dbReference>
<evidence type="ECO:0000259" key="2">
    <source>
        <dbReference type="Pfam" id="PF01757"/>
    </source>
</evidence>
<accession>B9E468</accession>
<proteinExistence type="predicted"/>
<feature type="transmembrane region" description="Helical" evidence="1">
    <location>
        <begin position="109"/>
        <end position="128"/>
    </location>
</feature>
<protein>
    <recommendedName>
        <fullName evidence="2">Acyltransferase 3 domain-containing protein</fullName>
    </recommendedName>
</protein>
<feature type="transmembrane region" description="Helical" evidence="1">
    <location>
        <begin position="352"/>
        <end position="375"/>
    </location>
</feature>
<dbReference type="Pfam" id="PF01757">
    <property type="entry name" value="Acyl_transf_3"/>
    <property type="match status" value="1"/>
</dbReference>
<feature type="transmembrane region" description="Helical" evidence="1">
    <location>
        <begin position="163"/>
        <end position="182"/>
    </location>
</feature>
<evidence type="ECO:0000256" key="1">
    <source>
        <dbReference type="SAM" id="Phobius"/>
    </source>
</evidence>
<sequence length="385" mass="45707">MNELFVHINALRWLPMEKYKIKRRYDLDWIRAIVVISIIFYHVCDMFILNNNIIIFARANTELIFCKYMQMFLARWHMVILFLISGMALFYSLKQRSAGSIIKTRVSKILIPMVLGCVFLNPITSYLYGLSIGRKQSFIEQIKLYFTSVSRNMEAMTTGFGPMHLWFLLYLFVFTLLCLPFFKEWACKIHSKHYDKIIEFLTKPMMILLICMPYPFLFWIFPFLGERNPIGYLYVFIMGYFFAMDDRIQKTLDRDKYKYTFLSVVLLILFYYWEVGCYFDTINEMYSVRGYVAKLVKLLTSFSILGIGHSFIPAIKSRILSFLNKISFQVYIVHMPIMTFIAYEIFKIEINPHLQFVLILSMSYLVTILVCVIYNKGKDKVKGIR</sequence>
<gene>
    <name evidence="3" type="ordered locus">CKR_2242</name>
</gene>
<keyword evidence="1" id="KW-1133">Transmembrane helix</keyword>